<dbReference type="InterPro" id="IPR003439">
    <property type="entry name" value="ABC_transporter-like_ATP-bd"/>
</dbReference>
<dbReference type="InterPro" id="IPR003593">
    <property type="entry name" value="AAA+_ATPase"/>
</dbReference>
<reference evidence="6 7" key="1">
    <citation type="submission" date="2019-03" db="EMBL/GenBank/DDBJ databases">
        <title>Genomic Encyclopedia of Type Strains, Phase IV (KMG-IV): sequencing the most valuable type-strain genomes for metagenomic binning, comparative biology and taxonomic classification.</title>
        <authorList>
            <person name="Goeker M."/>
        </authorList>
    </citation>
    <scope>NUCLEOTIDE SEQUENCE [LARGE SCALE GENOMIC DNA]</scope>
    <source>
        <strain evidence="6 7">DSM 102940</strain>
    </source>
</reference>
<comment type="caution">
    <text evidence="6">The sequence shown here is derived from an EMBL/GenBank/DDBJ whole genome shotgun (WGS) entry which is preliminary data.</text>
</comment>
<dbReference type="PANTHER" id="PTHR42781">
    <property type="entry name" value="SPERMIDINE/PUTRESCINE IMPORT ATP-BINDING PROTEIN POTA"/>
    <property type="match status" value="1"/>
</dbReference>
<dbReference type="Proteomes" id="UP000294919">
    <property type="component" value="Unassembled WGS sequence"/>
</dbReference>
<evidence type="ECO:0000256" key="3">
    <source>
        <dbReference type="ARBA" id="ARBA00022840"/>
    </source>
</evidence>
<dbReference type="GO" id="GO:0015418">
    <property type="term" value="F:ABC-type quaternary ammonium compound transporting activity"/>
    <property type="evidence" value="ECO:0007669"/>
    <property type="project" value="UniProtKB-EC"/>
</dbReference>
<accession>A0A4R2KXB1</accession>
<dbReference type="SUPFAM" id="SSF52540">
    <property type="entry name" value="P-loop containing nucleoside triphosphate hydrolases"/>
    <property type="match status" value="1"/>
</dbReference>
<dbReference type="EC" id="7.6.2.9" evidence="4"/>
<dbReference type="FunFam" id="3.40.50.300:FF:000425">
    <property type="entry name" value="Probable ABC transporter, ATP-binding subunit"/>
    <property type="match status" value="1"/>
</dbReference>
<dbReference type="InterPro" id="IPR008995">
    <property type="entry name" value="Mo/tungstate-bd_C_term_dom"/>
</dbReference>
<dbReference type="GO" id="GO:0016887">
    <property type="term" value="F:ATP hydrolysis activity"/>
    <property type="evidence" value="ECO:0007669"/>
    <property type="project" value="InterPro"/>
</dbReference>
<dbReference type="InterPro" id="IPR027417">
    <property type="entry name" value="P-loop_NTPase"/>
</dbReference>
<keyword evidence="7" id="KW-1185">Reference proteome</keyword>
<dbReference type="InterPro" id="IPR017871">
    <property type="entry name" value="ABC_transporter-like_CS"/>
</dbReference>
<organism evidence="6 7">
    <name type="scientific">Marinisporobacter balticus</name>
    <dbReference type="NCBI Taxonomy" id="2018667"/>
    <lineage>
        <taxon>Bacteria</taxon>
        <taxon>Bacillati</taxon>
        <taxon>Bacillota</taxon>
        <taxon>Clostridia</taxon>
        <taxon>Peptostreptococcales</taxon>
        <taxon>Thermotaleaceae</taxon>
        <taxon>Marinisporobacter</taxon>
    </lineage>
</organism>
<dbReference type="InterPro" id="IPR013611">
    <property type="entry name" value="Transp-assoc_OB_typ2"/>
</dbReference>
<evidence type="ECO:0000259" key="5">
    <source>
        <dbReference type="PROSITE" id="PS50893"/>
    </source>
</evidence>
<dbReference type="Gene3D" id="3.40.50.300">
    <property type="entry name" value="P-loop containing nucleotide triphosphate hydrolases"/>
    <property type="match status" value="1"/>
</dbReference>
<evidence type="ECO:0000313" key="6">
    <source>
        <dbReference type="EMBL" id="TCO78654.1"/>
    </source>
</evidence>
<evidence type="ECO:0000256" key="1">
    <source>
        <dbReference type="ARBA" id="ARBA00022448"/>
    </source>
</evidence>
<protein>
    <recommendedName>
        <fullName evidence="4">ABC-type quaternary amine transporter</fullName>
        <ecNumber evidence="4">7.6.2.9</ecNumber>
    </recommendedName>
</protein>
<evidence type="ECO:0000256" key="4">
    <source>
        <dbReference type="ARBA" id="ARBA00066388"/>
    </source>
</evidence>
<dbReference type="RefSeq" id="WP_132243123.1">
    <property type="nucleotide sequence ID" value="NZ_SLWV01000004.1"/>
</dbReference>
<dbReference type="InterPro" id="IPR050093">
    <property type="entry name" value="ABC_SmlMolc_Importer"/>
</dbReference>
<evidence type="ECO:0000313" key="7">
    <source>
        <dbReference type="Proteomes" id="UP000294919"/>
    </source>
</evidence>
<dbReference type="SUPFAM" id="SSF50331">
    <property type="entry name" value="MOP-like"/>
    <property type="match status" value="1"/>
</dbReference>
<dbReference type="AlphaFoldDB" id="A0A4R2KXB1"/>
<sequence length="353" mass="40442">MKIIQAQIRGLVKKYGKVVAINGLDLDINKGEMLSIVGPSGCGKSTLLSCIAGLEKPNDGEIAIDDELVFSTDRNCFKSPDKRQIGFVFQNYALWPHKSVFENVAYPLRIRKKCKYLIKNEVERALSIVRLLGKERQYPYELSGGQQQRVALARALIMKPKLLLLDEPLSNLDAKLREDMQYEIKRIQKDMEITIIHVTHDQYEAMGISDRIAVMNRGKLIQVGTPKELYEHPKTEFVAKFIGKTNIIHSHVTEENGCSKLALFEHVFIEDRYTTANIGEKVILSIRPEDISLRKEKGMGKGKIRRMFYRGNVIEYTICIENKELKVQTSPKEEYKIGEEVWIHIHQIKGVKN</sequence>
<dbReference type="Pfam" id="PF00005">
    <property type="entry name" value="ABC_tran"/>
    <property type="match status" value="1"/>
</dbReference>
<keyword evidence="2" id="KW-0547">Nucleotide-binding</keyword>
<dbReference type="SMART" id="SM00382">
    <property type="entry name" value="AAA"/>
    <property type="match status" value="1"/>
</dbReference>
<dbReference type="GO" id="GO:0005524">
    <property type="term" value="F:ATP binding"/>
    <property type="evidence" value="ECO:0007669"/>
    <property type="project" value="UniProtKB-KW"/>
</dbReference>
<dbReference type="Pfam" id="PF08402">
    <property type="entry name" value="TOBE_2"/>
    <property type="match status" value="1"/>
</dbReference>
<name>A0A4R2KXB1_9FIRM</name>
<keyword evidence="1" id="KW-0813">Transport</keyword>
<dbReference type="Gene3D" id="2.40.50.100">
    <property type="match status" value="1"/>
</dbReference>
<dbReference type="OrthoDB" id="9802264at2"/>
<dbReference type="GO" id="GO:0043190">
    <property type="term" value="C:ATP-binding cassette (ABC) transporter complex"/>
    <property type="evidence" value="ECO:0007669"/>
    <property type="project" value="InterPro"/>
</dbReference>
<proteinExistence type="predicted"/>
<dbReference type="PANTHER" id="PTHR42781:SF4">
    <property type="entry name" value="SPERMIDINE_PUTRESCINE IMPORT ATP-BINDING PROTEIN POTA"/>
    <property type="match status" value="1"/>
</dbReference>
<dbReference type="PROSITE" id="PS50893">
    <property type="entry name" value="ABC_TRANSPORTER_2"/>
    <property type="match status" value="1"/>
</dbReference>
<dbReference type="EMBL" id="SLWV01000004">
    <property type="protein sequence ID" value="TCO78654.1"/>
    <property type="molecule type" value="Genomic_DNA"/>
</dbReference>
<dbReference type="PROSITE" id="PS00211">
    <property type="entry name" value="ABC_TRANSPORTER_1"/>
    <property type="match status" value="1"/>
</dbReference>
<gene>
    <name evidence="6" type="ORF">EV214_10437</name>
</gene>
<evidence type="ECO:0000256" key="2">
    <source>
        <dbReference type="ARBA" id="ARBA00022741"/>
    </source>
</evidence>
<keyword evidence="3 6" id="KW-0067">ATP-binding</keyword>
<feature type="domain" description="ABC transporter" evidence="5">
    <location>
        <begin position="6"/>
        <end position="242"/>
    </location>
</feature>